<keyword evidence="4" id="KW-0677">Repeat</keyword>
<keyword evidence="9 14" id="KW-0472">Membrane</keyword>
<dbReference type="InterPro" id="IPR001807">
    <property type="entry name" value="ClC"/>
</dbReference>
<feature type="transmembrane region" description="Helical" evidence="14">
    <location>
        <begin position="421"/>
        <end position="440"/>
    </location>
</feature>
<feature type="non-terminal residue" evidence="18">
    <location>
        <position position="943"/>
    </location>
</feature>
<dbReference type="InterPro" id="IPR000644">
    <property type="entry name" value="CBS_dom"/>
</dbReference>
<keyword evidence="5" id="KW-0851">Voltage-gated channel</keyword>
<comment type="similarity">
    <text evidence="14">Belongs to the chloride channel (TC 2.A.49) family.</text>
</comment>
<evidence type="ECO:0000256" key="6">
    <source>
        <dbReference type="ARBA" id="ARBA00022989"/>
    </source>
</evidence>
<evidence type="ECO:0000256" key="16">
    <source>
        <dbReference type="SAM" id="MobiDB-lite"/>
    </source>
</evidence>
<feature type="transmembrane region" description="Helical" evidence="14">
    <location>
        <begin position="297"/>
        <end position="320"/>
    </location>
</feature>
<feature type="coiled-coil region" evidence="15">
    <location>
        <begin position="93"/>
        <end position="120"/>
    </location>
</feature>
<dbReference type="Proteomes" id="UP001233999">
    <property type="component" value="Unassembled WGS sequence"/>
</dbReference>
<keyword evidence="10" id="KW-0869">Chloride channel</keyword>
<evidence type="ECO:0000256" key="13">
    <source>
        <dbReference type="PROSITE-ProRule" id="PRU00703"/>
    </source>
</evidence>
<dbReference type="Gene3D" id="3.10.580.10">
    <property type="entry name" value="CBS-domain"/>
    <property type="match status" value="2"/>
</dbReference>
<evidence type="ECO:0000313" key="19">
    <source>
        <dbReference type="Proteomes" id="UP001233999"/>
    </source>
</evidence>
<keyword evidence="15" id="KW-0175">Coiled coil</keyword>
<evidence type="ECO:0000256" key="4">
    <source>
        <dbReference type="ARBA" id="ARBA00022737"/>
    </source>
</evidence>
<protein>
    <recommendedName>
        <fullName evidence="14">Chloride channel protein</fullName>
    </recommendedName>
</protein>
<feature type="region of interest" description="Disordered" evidence="16">
    <location>
        <begin position="840"/>
        <end position="861"/>
    </location>
</feature>
<dbReference type="GO" id="GO:0005247">
    <property type="term" value="F:voltage-gated chloride channel activity"/>
    <property type="evidence" value="ECO:0007669"/>
    <property type="project" value="TreeGrafter"/>
</dbReference>
<feature type="region of interest" description="Disordered" evidence="16">
    <location>
        <begin position="922"/>
        <end position="943"/>
    </location>
</feature>
<gene>
    <name evidence="18" type="ORF">L9F63_015864</name>
</gene>
<dbReference type="InterPro" id="IPR050970">
    <property type="entry name" value="Cl_channel_volt-gated"/>
</dbReference>
<dbReference type="SUPFAM" id="SSF81340">
    <property type="entry name" value="Clc chloride channel"/>
    <property type="match status" value="1"/>
</dbReference>
<dbReference type="GO" id="GO:0034707">
    <property type="term" value="C:chloride channel complex"/>
    <property type="evidence" value="ECO:0007669"/>
    <property type="project" value="UniProtKB-KW"/>
</dbReference>
<proteinExistence type="inferred from homology"/>
<evidence type="ECO:0000256" key="3">
    <source>
        <dbReference type="ARBA" id="ARBA00022692"/>
    </source>
</evidence>
<evidence type="ECO:0000256" key="12">
    <source>
        <dbReference type="ARBA" id="ARBA00023303"/>
    </source>
</evidence>
<sequence>MRIHFVMLPTVHEEFCDDDIDSEWEDFDRLVEEYKVRRRNVPVSPLMPSRHYDHRKAQEQAFYPCPPPQGEEDLDYVQTVMYGRYTKDLGEYAKEEARRLRALDKKRKKEDRQRNQELQKYRGKCATKLISAFSFVWKHTFAKLGEDWVFLALLGIIMAFLSFVMDLGISVCNKSRMWLYKDLATHPAAQYFAWIVLPVFLILFSAGFVHIVAPQSIGSGIPEMKTILRGVALKEYLTFRTLVAKVVGLTATLGSGMPLGKEGPFVHIASITSTLLSKLVTSFQGIYENESRNCEMLAAACAVGVASCFAAPIGGVLFSIEVTTVYFAVRNYWRGFFAAVCGATVFRLLDVWFQKEATVVAVFATNFTTDIPFDPQELIVFSLIGVISGLGGALYVWMHRQYVLFIRRNKKMTAFLQKNRFLYPGVVSLLVASISFPYGVGQFVAGDLNTHGQVVGLFSNFTWTKPDLSVEEAETVRHWMTPYSNVFVSLAGFTAFQFILSIIGSTIPVPSGSFMPVFKIGASIGRMMGEAMHLIFPQGVHYGNTIAPIIPGGYATVGAAAFSGAVTHTISVSVIVFEMTGQITHIIPIMIAVLISNAIASLLQPSLYDSIILIKKLPYLPDLLPSSSRMYNVYVEDFMVRDVKYIWHNMSYGKLKEILKENRNLRSFPLVDNPDSMILLGSIQRLELIKLIERHIGRERRLQVAAKWQKEAQERVKEELERKMFEESQKQRRPSRFEVIPAPDILKLRQHSTNELHSPNNVSYTDGDVNGYNPVFGSQPKKSILKKTNSFNLRSFSPAVSPSTTPYTTVTGAESRIRMAFDAIFRKSATLQDVNPDPEAALGSNADVPSITDAPSTPVSPRAYKKVQLPRERVIDMSPEDQKQWEEEEMNKGVSFDRCHIDPAPFQLVERTSLLKSSLHLLDGGSEPRLRNSHRETDRCGRS</sequence>
<organism evidence="18 19">
    <name type="scientific">Diploptera punctata</name>
    <name type="common">Pacific beetle cockroach</name>
    <dbReference type="NCBI Taxonomy" id="6984"/>
    <lineage>
        <taxon>Eukaryota</taxon>
        <taxon>Metazoa</taxon>
        <taxon>Ecdysozoa</taxon>
        <taxon>Arthropoda</taxon>
        <taxon>Hexapoda</taxon>
        <taxon>Insecta</taxon>
        <taxon>Pterygota</taxon>
        <taxon>Neoptera</taxon>
        <taxon>Polyneoptera</taxon>
        <taxon>Dictyoptera</taxon>
        <taxon>Blattodea</taxon>
        <taxon>Blaberoidea</taxon>
        <taxon>Blaberidae</taxon>
        <taxon>Diplopterinae</taxon>
        <taxon>Diploptera</taxon>
    </lineage>
</organism>
<feature type="transmembrane region" description="Helical" evidence="14">
    <location>
        <begin position="148"/>
        <end position="171"/>
    </location>
</feature>
<feature type="transmembrane region" description="Helical" evidence="14">
    <location>
        <begin position="191"/>
        <end position="213"/>
    </location>
</feature>
<evidence type="ECO:0000259" key="17">
    <source>
        <dbReference type="PROSITE" id="PS51371"/>
    </source>
</evidence>
<dbReference type="EMBL" id="JASPKZ010003835">
    <property type="protein sequence ID" value="KAJ9592448.1"/>
    <property type="molecule type" value="Genomic_DNA"/>
</dbReference>
<comment type="caution">
    <text evidence="18">The sequence shown here is derived from an EMBL/GenBank/DDBJ whole genome shotgun (WGS) entry which is preliminary data.</text>
</comment>
<dbReference type="Gene3D" id="1.10.3080.10">
    <property type="entry name" value="Clc chloride channel"/>
    <property type="match status" value="1"/>
</dbReference>
<keyword evidence="2 14" id="KW-0813">Transport</keyword>
<keyword evidence="11 14" id="KW-0868">Chloride</keyword>
<keyword evidence="19" id="KW-1185">Reference proteome</keyword>
<dbReference type="PRINTS" id="PR00762">
    <property type="entry name" value="CLCHANNEL"/>
</dbReference>
<feature type="domain" description="CBS" evidence="17">
    <location>
        <begin position="639"/>
        <end position="699"/>
    </location>
</feature>
<dbReference type="AlphaFoldDB" id="A0AAD8A6Q6"/>
<keyword evidence="6 14" id="KW-1133">Transmembrane helix</keyword>
<feature type="transmembrane region" description="Helical" evidence="14">
    <location>
        <begin position="583"/>
        <end position="603"/>
    </location>
</feature>
<evidence type="ECO:0000256" key="1">
    <source>
        <dbReference type="ARBA" id="ARBA00004141"/>
    </source>
</evidence>
<reference evidence="18" key="1">
    <citation type="journal article" date="2023" name="IScience">
        <title>Live-bearing cockroach genome reveals convergent evolutionary mechanisms linked to viviparity in insects and beyond.</title>
        <authorList>
            <person name="Fouks B."/>
            <person name="Harrison M.C."/>
            <person name="Mikhailova A.A."/>
            <person name="Marchal E."/>
            <person name="English S."/>
            <person name="Carruthers M."/>
            <person name="Jennings E.C."/>
            <person name="Chiamaka E.L."/>
            <person name="Frigard R.A."/>
            <person name="Pippel M."/>
            <person name="Attardo G.M."/>
            <person name="Benoit J.B."/>
            <person name="Bornberg-Bauer E."/>
            <person name="Tobe S.S."/>
        </authorList>
    </citation>
    <scope>NUCLEOTIDE SEQUENCE</scope>
    <source>
        <strain evidence="18">Stay&amp;Tobe</strain>
    </source>
</reference>
<dbReference type="FunFam" id="3.10.580.10:FF:000026">
    <property type="entry name" value="Chloride channel protein"/>
    <property type="match status" value="1"/>
</dbReference>
<reference evidence="18" key="2">
    <citation type="submission" date="2023-05" db="EMBL/GenBank/DDBJ databases">
        <authorList>
            <person name="Fouks B."/>
        </authorList>
    </citation>
    <scope>NUCLEOTIDE SEQUENCE</scope>
    <source>
        <strain evidence="18">Stay&amp;Tobe</strain>
        <tissue evidence="18">Testes</tissue>
    </source>
</reference>
<keyword evidence="8 13" id="KW-0129">CBS domain</keyword>
<accession>A0AAD8A6Q6</accession>
<feature type="compositionally biased region" description="Basic and acidic residues" evidence="16">
    <location>
        <begin position="926"/>
        <end position="943"/>
    </location>
</feature>
<dbReference type="InterPro" id="IPR014743">
    <property type="entry name" value="Cl-channel_core"/>
</dbReference>
<dbReference type="CDD" id="cd03683">
    <property type="entry name" value="ClC_1_like"/>
    <property type="match status" value="1"/>
</dbReference>
<name>A0AAD8A6Q6_DIPPU</name>
<dbReference type="PANTHER" id="PTHR45720">
    <property type="entry name" value="CHLORIDE CHANNEL PROTEIN 2"/>
    <property type="match status" value="1"/>
</dbReference>
<feature type="transmembrane region" description="Helical" evidence="14">
    <location>
        <begin position="379"/>
        <end position="400"/>
    </location>
</feature>
<evidence type="ECO:0000256" key="10">
    <source>
        <dbReference type="ARBA" id="ARBA00023173"/>
    </source>
</evidence>
<comment type="caution">
    <text evidence="14">Lacks conserved residue(s) required for the propagation of feature annotation.</text>
</comment>
<comment type="subcellular location">
    <subcellularLocation>
        <location evidence="1 14">Membrane</location>
        <topology evidence="1 14">Multi-pass membrane protein</topology>
    </subcellularLocation>
</comment>
<keyword evidence="3 14" id="KW-0812">Transmembrane</keyword>
<keyword evidence="7 14" id="KW-0406">Ion transport</keyword>
<feature type="transmembrane region" description="Helical" evidence="14">
    <location>
        <begin position="332"/>
        <end position="349"/>
    </location>
</feature>
<dbReference type="PANTHER" id="PTHR45720:SF10">
    <property type="entry name" value="CHLORIDE CHANNEL PROTEIN 2"/>
    <property type="match status" value="1"/>
</dbReference>
<dbReference type="InterPro" id="IPR046342">
    <property type="entry name" value="CBS_dom_sf"/>
</dbReference>
<evidence type="ECO:0000256" key="5">
    <source>
        <dbReference type="ARBA" id="ARBA00022882"/>
    </source>
</evidence>
<evidence type="ECO:0000256" key="7">
    <source>
        <dbReference type="ARBA" id="ARBA00023065"/>
    </source>
</evidence>
<evidence type="ECO:0000256" key="11">
    <source>
        <dbReference type="ARBA" id="ARBA00023214"/>
    </source>
</evidence>
<evidence type="ECO:0000256" key="14">
    <source>
        <dbReference type="RuleBase" id="RU361221"/>
    </source>
</evidence>
<evidence type="ECO:0000256" key="9">
    <source>
        <dbReference type="ARBA" id="ARBA00023136"/>
    </source>
</evidence>
<evidence type="ECO:0000256" key="2">
    <source>
        <dbReference type="ARBA" id="ARBA00022448"/>
    </source>
</evidence>
<evidence type="ECO:0000313" key="18">
    <source>
        <dbReference type="EMBL" id="KAJ9592448.1"/>
    </source>
</evidence>
<evidence type="ECO:0000256" key="8">
    <source>
        <dbReference type="ARBA" id="ARBA00023122"/>
    </source>
</evidence>
<evidence type="ECO:0000256" key="15">
    <source>
        <dbReference type="SAM" id="Coils"/>
    </source>
</evidence>
<dbReference type="PROSITE" id="PS51371">
    <property type="entry name" value="CBS"/>
    <property type="match status" value="1"/>
</dbReference>
<feature type="transmembrane region" description="Helical" evidence="14">
    <location>
        <begin position="486"/>
        <end position="509"/>
    </location>
</feature>
<dbReference type="GO" id="GO:0005886">
    <property type="term" value="C:plasma membrane"/>
    <property type="evidence" value="ECO:0007669"/>
    <property type="project" value="TreeGrafter"/>
</dbReference>
<dbReference type="FunFam" id="1.10.3080.10:FF:000003">
    <property type="entry name" value="Chloride channel 2"/>
    <property type="match status" value="1"/>
</dbReference>
<dbReference type="SUPFAM" id="SSF54631">
    <property type="entry name" value="CBS-domain pair"/>
    <property type="match status" value="1"/>
</dbReference>
<dbReference type="Pfam" id="PF00654">
    <property type="entry name" value="Voltage_CLC"/>
    <property type="match status" value="1"/>
</dbReference>
<keyword evidence="12" id="KW-0407">Ion channel</keyword>